<gene>
    <name evidence="1" type="ORF">SAY86_012942</name>
</gene>
<accession>A0AAN7MDN6</accession>
<dbReference type="Proteomes" id="UP001346149">
    <property type="component" value="Unassembled WGS sequence"/>
</dbReference>
<keyword evidence="2" id="KW-1185">Reference proteome</keyword>
<reference evidence="1 2" key="1">
    <citation type="journal article" date="2023" name="Hortic Res">
        <title>Pangenome of water caltrop reveals structural variations and asymmetric subgenome divergence after allopolyploidization.</title>
        <authorList>
            <person name="Zhang X."/>
            <person name="Chen Y."/>
            <person name="Wang L."/>
            <person name="Yuan Y."/>
            <person name="Fang M."/>
            <person name="Shi L."/>
            <person name="Lu R."/>
            <person name="Comes H.P."/>
            <person name="Ma Y."/>
            <person name="Chen Y."/>
            <person name="Huang G."/>
            <person name="Zhou Y."/>
            <person name="Zheng Z."/>
            <person name="Qiu Y."/>
        </authorList>
    </citation>
    <scope>NUCLEOTIDE SEQUENCE [LARGE SCALE GENOMIC DNA]</scope>
    <source>
        <strain evidence="1">F231</strain>
    </source>
</reference>
<organism evidence="1 2">
    <name type="scientific">Trapa natans</name>
    <name type="common">Water chestnut</name>
    <dbReference type="NCBI Taxonomy" id="22666"/>
    <lineage>
        <taxon>Eukaryota</taxon>
        <taxon>Viridiplantae</taxon>
        <taxon>Streptophyta</taxon>
        <taxon>Embryophyta</taxon>
        <taxon>Tracheophyta</taxon>
        <taxon>Spermatophyta</taxon>
        <taxon>Magnoliopsida</taxon>
        <taxon>eudicotyledons</taxon>
        <taxon>Gunneridae</taxon>
        <taxon>Pentapetalae</taxon>
        <taxon>rosids</taxon>
        <taxon>malvids</taxon>
        <taxon>Myrtales</taxon>
        <taxon>Lythraceae</taxon>
        <taxon>Trapa</taxon>
    </lineage>
</organism>
<proteinExistence type="predicted"/>
<evidence type="ECO:0000313" key="1">
    <source>
        <dbReference type="EMBL" id="KAK4794948.1"/>
    </source>
</evidence>
<protein>
    <submittedName>
        <fullName evidence="1">Uncharacterized protein</fullName>
    </submittedName>
</protein>
<sequence>MTRQLSPALDSTSTDRESYVMNMGKVIFFAYAYRLRAHLVERSNTSMTMEVCLPSLWFFALHDYGVGEDELITLSYYGGGPLQGSCYPISYYIHIFLLC</sequence>
<name>A0AAN7MDN6_TRANT</name>
<evidence type="ECO:0000313" key="2">
    <source>
        <dbReference type="Proteomes" id="UP001346149"/>
    </source>
</evidence>
<comment type="caution">
    <text evidence="1">The sequence shown here is derived from an EMBL/GenBank/DDBJ whole genome shotgun (WGS) entry which is preliminary data.</text>
</comment>
<dbReference type="EMBL" id="JAXQNO010000007">
    <property type="protein sequence ID" value="KAK4794948.1"/>
    <property type="molecule type" value="Genomic_DNA"/>
</dbReference>
<dbReference type="AlphaFoldDB" id="A0AAN7MDN6"/>